<evidence type="ECO:0000256" key="5">
    <source>
        <dbReference type="PROSITE-ProRule" id="PRU00284"/>
    </source>
</evidence>
<dbReference type="Pfam" id="PF00672">
    <property type="entry name" value="HAMP"/>
    <property type="match status" value="1"/>
</dbReference>
<keyword evidence="10" id="KW-1185">Reference proteome</keyword>
<dbReference type="EMBL" id="VCDI01000001">
    <property type="protein sequence ID" value="TLU74510.1"/>
    <property type="molecule type" value="Genomic_DNA"/>
</dbReference>
<dbReference type="InterPro" id="IPR024478">
    <property type="entry name" value="HlyB_4HB_MCP"/>
</dbReference>
<dbReference type="InterPro" id="IPR004090">
    <property type="entry name" value="Chemotax_Me-accpt_rcpt"/>
</dbReference>
<keyword evidence="2" id="KW-0472">Membrane</keyword>
<evidence type="ECO:0000259" key="6">
    <source>
        <dbReference type="PROSITE" id="PS50111"/>
    </source>
</evidence>
<name>A0A5R9JA83_9PROT</name>
<evidence type="ECO:0000259" key="8">
    <source>
        <dbReference type="PROSITE" id="PS50885"/>
    </source>
</evidence>
<dbReference type="Pfam" id="PF12729">
    <property type="entry name" value="4HB_MCP_1"/>
    <property type="match status" value="1"/>
</dbReference>
<evidence type="ECO:0000313" key="10">
    <source>
        <dbReference type="Proteomes" id="UP000305654"/>
    </source>
</evidence>
<keyword evidence="3 5" id="KW-0807">Transducer</keyword>
<dbReference type="SUPFAM" id="SSF58104">
    <property type="entry name" value="Methyl-accepting chemotaxis protein (MCP) signaling domain"/>
    <property type="match status" value="1"/>
</dbReference>
<dbReference type="Gene3D" id="6.10.340.10">
    <property type="match status" value="1"/>
</dbReference>
<proteinExistence type="inferred from homology"/>
<dbReference type="PROSITE" id="PS50192">
    <property type="entry name" value="T_SNARE"/>
    <property type="match status" value="1"/>
</dbReference>
<comment type="similarity">
    <text evidence="4">Belongs to the methyl-accepting chemotaxis (MCP) protein family.</text>
</comment>
<evidence type="ECO:0000256" key="3">
    <source>
        <dbReference type="ARBA" id="ARBA00023224"/>
    </source>
</evidence>
<dbReference type="SMART" id="SM00304">
    <property type="entry name" value="HAMP"/>
    <property type="match status" value="1"/>
</dbReference>
<dbReference type="OrthoDB" id="7295762at2"/>
<sequence length="563" mass="58291">MSNFISSISIRSKMACAFGAILVVATGLGCFAVERLAMLSAVTEQVSFNSLPSTRALGQMAVAAERFRSADGQTLLAWNASNLPELRAVMDAAHHEYAATRDAYGPLIDPGSEAQLASAIDAGWTQVVGQAAQLDELMKLGDRAKCSAFFFGEMRRGIRSFRTALNADIAFNMKQGQEAAISGRALGHSGTRLIEAAMGLAALLCVSVGWSLIRAVSRPVTAMTVVMRRLADRDTTVLVSGTERRDEIGCMAAAVQVFKDNMISAARMAAEQEVEQAAKAARSVRLEALLKEFEANVGEVVSVLASSSTELEGTAEAMTGTARATDDQAGNVAAAAAEADLGVQTVASAAEELSASISEISRQVAQSALVTNRAVNDVRQTDQVVRALAASAHRIGDVVNLIASIASQTNLLALNATIEAARAGEAGRGFAVVASEVKSLAQQTARATHDIGSQIAQIQASTGSAVDAIGGITGIIEEMSAIAACIAAAVEEQGAATSEIARNVQQTAHATHEVTMNITGVSRGSKETGAAASQVLEAAADLARRAELLSSEVSGFIVGVRAA</sequence>
<accession>A0A5R9JA83</accession>
<dbReference type="Pfam" id="PF00015">
    <property type="entry name" value="MCPsignal"/>
    <property type="match status" value="1"/>
</dbReference>
<comment type="subcellular location">
    <subcellularLocation>
        <location evidence="1">Cell inner membrane</location>
        <topology evidence="1">Multi-pass membrane protein</topology>
    </subcellularLocation>
</comment>
<dbReference type="AlphaFoldDB" id="A0A5R9JA83"/>
<dbReference type="InterPro" id="IPR000727">
    <property type="entry name" value="T_SNARE_dom"/>
</dbReference>
<protein>
    <submittedName>
        <fullName evidence="9">HAMP domain-containing protein</fullName>
    </submittedName>
</protein>
<dbReference type="PANTHER" id="PTHR32089:SF112">
    <property type="entry name" value="LYSOZYME-LIKE PROTEIN-RELATED"/>
    <property type="match status" value="1"/>
</dbReference>
<reference evidence="9 10" key="1">
    <citation type="submission" date="2019-05" db="EMBL/GenBank/DDBJ databases">
        <authorList>
            <person name="Pankratov T."/>
            <person name="Grouzdev D."/>
        </authorList>
    </citation>
    <scope>NUCLEOTIDE SEQUENCE [LARGE SCALE GENOMIC DNA]</scope>
    <source>
        <strain evidence="9 10">KEBCLARHB70R</strain>
    </source>
</reference>
<dbReference type="GO" id="GO:0007165">
    <property type="term" value="P:signal transduction"/>
    <property type="evidence" value="ECO:0007669"/>
    <property type="project" value="UniProtKB-KW"/>
</dbReference>
<dbReference type="RefSeq" id="WP_138324759.1">
    <property type="nucleotide sequence ID" value="NZ_VCDI01000001.1"/>
</dbReference>
<dbReference type="GO" id="GO:0006935">
    <property type="term" value="P:chemotaxis"/>
    <property type="evidence" value="ECO:0007669"/>
    <property type="project" value="InterPro"/>
</dbReference>
<evidence type="ECO:0000256" key="1">
    <source>
        <dbReference type="ARBA" id="ARBA00004429"/>
    </source>
</evidence>
<keyword evidence="2" id="KW-1003">Cell membrane</keyword>
<dbReference type="PROSITE" id="PS50885">
    <property type="entry name" value="HAMP"/>
    <property type="match status" value="1"/>
</dbReference>
<organism evidence="9 10">
    <name type="scientific">Lichenicoccus roseus</name>
    <dbReference type="NCBI Taxonomy" id="2683649"/>
    <lineage>
        <taxon>Bacteria</taxon>
        <taxon>Pseudomonadati</taxon>
        <taxon>Pseudomonadota</taxon>
        <taxon>Alphaproteobacteria</taxon>
        <taxon>Acetobacterales</taxon>
        <taxon>Acetobacteraceae</taxon>
        <taxon>Lichenicoccus</taxon>
    </lineage>
</organism>
<feature type="domain" description="Methyl-accepting transducer" evidence="6">
    <location>
        <begin position="307"/>
        <end position="543"/>
    </location>
</feature>
<dbReference type="Gene3D" id="1.10.287.950">
    <property type="entry name" value="Methyl-accepting chemotaxis protein"/>
    <property type="match status" value="1"/>
</dbReference>
<evidence type="ECO:0000256" key="4">
    <source>
        <dbReference type="ARBA" id="ARBA00029447"/>
    </source>
</evidence>
<dbReference type="InterPro" id="IPR003660">
    <property type="entry name" value="HAMP_dom"/>
</dbReference>
<dbReference type="PROSITE" id="PS50111">
    <property type="entry name" value="CHEMOTAXIS_TRANSDUC_2"/>
    <property type="match status" value="1"/>
</dbReference>
<dbReference type="InterPro" id="IPR004089">
    <property type="entry name" value="MCPsignal_dom"/>
</dbReference>
<evidence type="ECO:0000256" key="2">
    <source>
        <dbReference type="ARBA" id="ARBA00022519"/>
    </source>
</evidence>
<dbReference type="Proteomes" id="UP000305654">
    <property type="component" value="Unassembled WGS sequence"/>
</dbReference>
<keyword evidence="2" id="KW-0997">Cell inner membrane</keyword>
<dbReference type="GO" id="GO:0005886">
    <property type="term" value="C:plasma membrane"/>
    <property type="evidence" value="ECO:0007669"/>
    <property type="project" value="UniProtKB-SubCell"/>
</dbReference>
<comment type="caution">
    <text evidence="9">The sequence shown here is derived from an EMBL/GenBank/DDBJ whole genome shotgun (WGS) entry which is preliminary data.</text>
</comment>
<gene>
    <name evidence="9" type="ORF">FE263_04885</name>
</gene>
<evidence type="ECO:0000313" key="9">
    <source>
        <dbReference type="EMBL" id="TLU74510.1"/>
    </source>
</evidence>
<dbReference type="PRINTS" id="PR00260">
    <property type="entry name" value="CHEMTRNSDUCR"/>
</dbReference>
<dbReference type="PANTHER" id="PTHR32089">
    <property type="entry name" value="METHYL-ACCEPTING CHEMOTAXIS PROTEIN MCPB"/>
    <property type="match status" value="1"/>
</dbReference>
<dbReference type="SMART" id="SM00283">
    <property type="entry name" value="MA"/>
    <property type="match status" value="1"/>
</dbReference>
<feature type="domain" description="HAMP" evidence="8">
    <location>
        <begin position="214"/>
        <end position="267"/>
    </location>
</feature>
<dbReference type="GO" id="GO:0004888">
    <property type="term" value="F:transmembrane signaling receptor activity"/>
    <property type="evidence" value="ECO:0007669"/>
    <property type="project" value="InterPro"/>
</dbReference>
<evidence type="ECO:0000259" key="7">
    <source>
        <dbReference type="PROSITE" id="PS50192"/>
    </source>
</evidence>
<feature type="domain" description="T-SNARE coiled-coil homology" evidence="7">
    <location>
        <begin position="459"/>
        <end position="521"/>
    </location>
</feature>